<dbReference type="InterPro" id="IPR036208">
    <property type="entry name" value="VHL_sf"/>
</dbReference>
<accession>A0AAD5H348</accession>
<feature type="region of interest" description="Disordered" evidence="1">
    <location>
        <begin position="120"/>
        <end position="153"/>
    </location>
</feature>
<gene>
    <name evidence="3" type="ORF">COHA_004202</name>
</gene>
<dbReference type="Pfam" id="PF01847">
    <property type="entry name" value="VHL"/>
    <property type="match status" value="1"/>
</dbReference>
<evidence type="ECO:0000313" key="4">
    <source>
        <dbReference type="Proteomes" id="UP001205105"/>
    </source>
</evidence>
<evidence type="ECO:0000313" key="3">
    <source>
        <dbReference type="EMBL" id="KAI7842181.1"/>
    </source>
</evidence>
<feature type="region of interest" description="Disordered" evidence="1">
    <location>
        <begin position="226"/>
        <end position="256"/>
    </location>
</feature>
<protein>
    <recommendedName>
        <fullName evidence="2">von Hippel-Lindau disease tumour suppressor beta domain-containing protein</fullName>
    </recommendedName>
</protein>
<dbReference type="InterPro" id="IPR024053">
    <property type="entry name" value="VHL_beta_dom"/>
</dbReference>
<proteinExistence type="predicted"/>
<dbReference type="AlphaFoldDB" id="A0AAD5H348"/>
<dbReference type="InterPro" id="IPR037140">
    <property type="entry name" value="VHL_beta_dom_sf"/>
</dbReference>
<dbReference type="EMBL" id="JADXDR010000055">
    <property type="protein sequence ID" value="KAI7842181.1"/>
    <property type="molecule type" value="Genomic_DNA"/>
</dbReference>
<organism evidence="3 4">
    <name type="scientific">Chlorella ohadii</name>
    <dbReference type="NCBI Taxonomy" id="2649997"/>
    <lineage>
        <taxon>Eukaryota</taxon>
        <taxon>Viridiplantae</taxon>
        <taxon>Chlorophyta</taxon>
        <taxon>core chlorophytes</taxon>
        <taxon>Trebouxiophyceae</taxon>
        <taxon>Chlorellales</taxon>
        <taxon>Chlorellaceae</taxon>
        <taxon>Chlorella clade</taxon>
        <taxon>Chlorella</taxon>
    </lineage>
</organism>
<dbReference type="SUPFAM" id="SSF49468">
    <property type="entry name" value="VHL"/>
    <property type="match status" value="1"/>
</dbReference>
<dbReference type="Proteomes" id="UP001205105">
    <property type="component" value="Unassembled WGS sequence"/>
</dbReference>
<evidence type="ECO:0000256" key="1">
    <source>
        <dbReference type="SAM" id="MobiDB-lite"/>
    </source>
</evidence>
<dbReference type="Gene3D" id="2.60.40.780">
    <property type="entry name" value="von Hippel-Lindau disease tumour suppressor, beta domain"/>
    <property type="match status" value="1"/>
</dbReference>
<reference evidence="3" key="1">
    <citation type="submission" date="2020-11" db="EMBL/GenBank/DDBJ databases">
        <title>Chlorella ohadii genome sequencing and assembly.</title>
        <authorList>
            <person name="Murik O."/>
            <person name="Treves H."/>
            <person name="Kedem I."/>
            <person name="Shotland Y."/>
            <person name="Kaplan A."/>
        </authorList>
    </citation>
    <scope>NUCLEOTIDE SEQUENCE</scope>
    <source>
        <strain evidence="3">1</strain>
    </source>
</reference>
<name>A0AAD5H348_9CHLO</name>
<comment type="caution">
    <text evidence="3">The sequence shown here is derived from an EMBL/GenBank/DDBJ whole genome shotgun (WGS) entry which is preliminary data.</text>
</comment>
<sequence>MVEFVNDTGLTVQTVWLNYRGEERIYFTLAPGAHVRQPTFTAHPWRFQAPDAPGQLCVVDDQAIFYSPPKAQPDAAPLQARIVLAGSVPWSPCTHAAFPEAFRREAATLLRCHHRLQHAAGHGAAPTSAAAPAMSPAQEQQQQQQQQQGRGLQSWLQRLPRISSGSRSWPGTPRTAMAVGQTALAAAPSRPHLGDLPQELLLLVLAAAAPSIPLLIKPAVPHGLQPGDMSEEEAAQLFRMPGGDGSSKDAAAAQQG</sequence>
<evidence type="ECO:0000259" key="2">
    <source>
        <dbReference type="Pfam" id="PF01847"/>
    </source>
</evidence>
<keyword evidence="4" id="KW-1185">Reference proteome</keyword>
<feature type="domain" description="von Hippel-Lindau disease tumour suppressor beta" evidence="2">
    <location>
        <begin position="3"/>
        <end position="60"/>
    </location>
</feature>